<organism evidence="1 2">
    <name type="scientific">Auriscalpium vulgare</name>
    <dbReference type="NCBI Taxonomy" id="40419"/>
    <lineage>
        <taxon>Eukaryota</taxon>
        <taxon>Fungi</taxon>
        <taxon>Dikarya</taxon>
        <taxon>Basidiomycota</taxon>
        <taxon>Agaricomycotina</taxon>
        <taxon>Agaricomycetes</taxon>
        <taxon>Russulales</taxon>
        <taxon>Auriscalpiaceae</taxon>
        <taxon>Auriscalpium</taxon>
    </lineage>
</organism>
<proteinExistence type="predicted"/>
<keyword evidence="2" id="KW-1185">Reference proteome</keyword>
<comment type="caution">
    <text evidence="1">The sequence shown here is derived from an EMBL/GenBank/DDBJ whole genome shotgun (WGS) entry which is preliminary data.</text>
</comment>
<sequence>MASLSFLVFVLASLVGQVTSSSGQPIVSLGYGTFQGNTTGGVTEFLGIPYAKPPLGLLRFAPPQAPVKTSGVRQATTFGAACPQQLSVIPNVLPFQISAGPGPASVSEDCLFINVVVPANISSTTKLPVLFWIYGGGFGTGDGSANPGDAIVQRSITLGEPIIYVSSNYRVNAFGFLASKEAKAAGSTNSGILDQRFAMQWVQSHISAFGGDPSKVTIWGESAGALSVGLHLVIDHGNPGGLFRGAIMESGGPYTLRDVSAAQPYYDQLVEETGCSKSKDTLTCLREAPYNTLLAAINNTPSVFNFTSLNLAWQPRIDGSLFTENPQKSVALGQYARVPLLAGDCDDEGTVFSLSSVNITTNAEFLGYLKSNYYPTASPSEMAVIGQVYPDDPTQGAPFLTGDENELTPQFKRISAFQGDYIFQGPRRFLYQFASRTQPTWGYLFKRFKATPFLGSFHGSDISEFYTTPGVTDPGSPPDFIGTDALVNFVTSLDPNAKRNLPANISYLSTVTWAQYGSNPFAPPLLTFNDPEPTFNFTTDTYRQAAMAAITALSLKEFP</sequence>
<accession>A0ACB8R6R9</accession>
<dbReference type="EMBL" id="MU276267">
    <property type="protein sequence ID" value="KAI0039748.1"/>
    <property type="molecule type" value="Genomic_DNA"/>
</dbReference>
<evidence type="ECO:0000313" key="2">
    <source>
        <dbReference type="Proteomes" id="UP000814033"/>
    </source>
</evidence>
<dbReference type="Proteomes" id="UP000814033">
    <property type="component" value="Unassembled WGS sequence"/>
</dbReference>
<reference evidence="1" key="1">
    <citation type="submission" date="2021-02" db="EMBL/GenBank/DDBJ databases">
        <authorList>
            <consortium name="DOE Joint Genome Institute"/>
            <person name="Ahrendt S."/>
            <person name="Looney B.P."/>
            <person name="Miyauchi S."/>
            <person name="Morin E."/>
            <person name="Drula E."/>
            <person name="Courty P.E."/>
            <person name="Chicoki N."/>
            <person name="Fauchery L."/>
            <person name="Kohler A."/>
            <person name="Kuo A."/>
            <person name="Labutti K."/>
            <person name="Pangilinan J."/>
            <person name="Lipzen A."/>
            <person name="Riley R."/>
            <person name="Andreopoulos W."/>
            <person name="He G."/>
            <person name="Johnson J."/>
            <person name="Barry K.W."/>
            <person name="Grigoriev I.V."/>
            <person name="Nagy L."/>
            <person name="Hibbett D."/>
            <person name="Henrissat B."/>
            <person name="Matheny P.B."/>
            <person name="Labbe J."/>
            <person name="Martin F."/>
        </authorList>
    </citation>
    <scope>NUCLEOTIDE SEQUENCE</scope>
    <source>
        <strain evidence="1">FP105234-sp</strain>
    </source>
</reference>
<evidence type="ECO:0000313" key="1">
    <source>
        <dbReference type="EMBL" id="KAI0039748.1"/>
    </source>
</evidence>
<name>A0ACB8R6R9_9AGAM</name>
<protein>
    <submittedName>
        <fullName evidence="1">Sterol esterase</fullName>
    </submittedName>
</protein>
<reference evidence="1" key="2">
    <citation type="journal article" date="2022" name="New Phytol.">
        <title>Evolutionary transition to the ectomycorrhizal habit in the genomes of a hyperdiverse lineage of mushroom-forming fungi.</title>
        <authorList>
            <person name="Looney B."/>
            <person name="Miyauchi S."/>
            <person name="Morin E."/>
            <person name="Drula E."/>
            <person name="Courty P.E."/>
            <person name="Kohler A."/>
            <person name="Kuo A."/>
            <person name="LaButti K."/>
            <person name="Pangilinan J."/>
            <person name="Lipzen A."/>
            <person name="Riley R."/>
            <person name="Andreopoulos W."/>
            <person name="He G."/>
            <person name="Johnson J."/>
            <person name="Nolan M."/>
            <person name="Tritt A."/>
            <person name="Barry K.W."/>
            <person name="Grigoriev I.V."/>
            <person name="Nagy L.G."/>
            <person name="Hibbett D."/>
            <person name="Henrissat B."/>
            <person name="Matheny P.B."/>
            <person name="Labbe J."/>
            <person name="Martin F.M."/>
        </authorList>
    </citation>
    <scope>NUCLEOTIDE SEQUENCE</scope>
    <source>
        <strain evidence="1">FP105234-sp</strain>
    </source>
</reference>
<gene>
    <name evidence="1" type="ORF">FA95DRAFT_990289</name>
</gene>